<dbReference type="Pfam" id="PF13432">
    <property type="entry name" value="TPR_16"/>
    <property type="match status" value="1"/>
</dbReference>
<evidence type="ECO:0000256" key="2">
    <source>
        <dbReference type="ARBA" id="ARBA00022803"/>
    </source>
</evidence>
<dbReference type="InterPro" id="IPR051685">
    <property type="entry name" value="Ycf3/AcsC/BcsC/TPR_MFPF"/>
</dbReference>
<proteinExistence type="predicted"/>
<dbReference type="PANTHER" id="PTHR44943:SF8">
    <property type="entry name" value="TPR REPEAT-CONTAINING PROTEIN MJ0263"/>
    <property type="match status" value="1"/>
</dbReference>
<feature type="repeat" description="TPR" evidence="3">
    <location>
        <begin position="319"/>
        <end position="352"/>
    </location>
</feature>
<feature type="repeat" description="TPR" evidence="3">
    <location>
        <begin position="56"/>
        <end position="89"/>
    </location>
</feature>
<organism evidence="5 6">
    <name type="scientific">Treponema vincentii</name>
    <dbReference type="NCBI Taxonomy" id="69710"/>
    <lineage>
        <taxon>Bacteria</taxon>
        <taxon>Pseudomonadati</taxon>
        <taxon>Spirochaetota</taxon>
        <taxon>Spirochaetia</taxon>
        <taxon>Spirochaetales</taxon>
        <taxon>Treponemataceae</taxon>
        <taxon>Treponema</taxon>
    </lineage>
</organism>
<evidence type="ECO:0000256" key="1">
    <source>
        <dbReference type="ARBA" id="ARBA00022737"/>
    </source>
</evidence>
<dbReference type="RefSeq" id="WP_162664007.1">
    <property type="nucleotide sequence ID" value="NZ_CP048020.1"/>
</dbReference>
<protein>
    <submittedName>
        <fullName evidence="5">Tetratricopeptide repeat protein</fullName>
    </submittedName>
</protein>
<accession>A0A6P1Y3K5</accession>
<evidence type="ECO:0000256" key="4">
    <source>
        <dbReference type="SAM" id="SignalP"/>
    </source>
</evidence>
<dbReference type="EMBL" id="CP048020">
    <property type="protein sequence ID" value="QHX43693.1"/>
    <property type="molecule type" value="Genomic_DNA"/>
</dbReference>
<reference evidence="5 6" key="1">
    <citation type="submission" date="2020-01" db="EMBL/GenBank/DDBJ databases">
        <title>Complete genome sequence of a human oral phylogroup 1 Treponema sp. strain ATCC 700766, originally isolated from periodontitis dental plaque.</title>
        <authorList>
            <person name="Chan Y."/>
            <person name="Huo Y.-B."/>
            <person name="Yu X.-L."/>
            <person name="Zeng H."/>
            <person name="Leung W.-K."/>
            <person name="Watt R.M."/>
        </authorList>
    </citation>
    <scope>NUCLEOTIDE SEQUENCE [LARGE SCALE GENOMIC DNA]</scope>
    <source>
        <strain evidence="5 6">OMZ 804</strain>
    </source>
</reference>
<name>A0A6P1Y3K5_9SPIR</name>
<dbReference type="PANTHER" id="PTHR44943">
    <property type="entry name" value="CELLULOSE SYNTHASE OPERON PROTEIN C"/>
    <property type="match status" value="1"/>
</dbReference>
<feature type="signal peptide" evidence="4">
    <location>
        <begin position="1"/>
        <end position="20"/>
    </location>
</feature>
<evidence type="ECO:0000313" key="6">
    <source>
        <dbReference type="Proteomes" id="UP000464374"/>
    </source>
</evidence>
<sequence>MRKNSLFSVFLLCVALPLLASPIQLFEKGKELQYHENWYGAIELYQQALKENPAYNAVYRGLAECFYALGEYDQAIVYAEKARRYSPQDVDIENLYAFILIGIGRIEDAQKIFSSILNRYPNNLDARFGMAEIEVTGGRLTNASELYTAALRRQSENRKALLSLALLSHETGNNKAAQSYISRALQYHGDNAQVHYFAGYLSALAGNLSEAEGRIRAALTIDEDYDKARALLCSLLYSSGRYREAMSVADLRIAGDRKRADAWYVKALCLMKLAQKKQAFEAAQIGLSVDTENELMRTLLEDIAVQTFEFEDAQRKELAGAHRIKGDAFLNRNMTDQALYEYRRALKVYPYDTESRQAYANILMRQDFYERAVQQLEFIQSIEKSTARINDTVEAYSKMLDHSVRNRWKIDPLYLNKAHLSVGLFYQVNAANVFHPEAEKLTAALINDILSYNRRFAVSAHLDSPSSYTEAFRQARTAGNDYFGIVNLQENERDIQITLDLYVGRTGSKAETLTVYRSGNDRFGNAVRRIIGLFNQAMPVIGSIAGRSQAEAVIDIGSGDCDFTDYTIEIVKKGTLTIANEGIGLLYNEKDVLGTFTIGRISEDLTEGTLTRKGYYDRMTKGDMAVLIYTDPVKTGSKAEKTVDGTDPRGQQMSQLLSLLRSIR</sequence>
<dbReference type="SMART" id="SM00028">
    <property type="entry name" value="TPR"/>
    <property type="match status" value="8"/>
</dbReference>
<dbReference type="Proteomes" id="UP000464374">
    <property type="component" value="Chromosome"/>
</dbReference>
<dbReference type="InterPro" id="IPR019734">
    <property type="entry name" value="TPR_rpt"/>
</dbReference>
<dbReference type="Pfam" id="PF14559">
    <property type="entry name" value="TPR_19"/>
    <property type="match status" value="2"/>
</dbReference>
<keyword evidence="2 3" id="KW-0802">TPR repeat</keyword>
<evidence type="ECO:0000256" key="3">
    <source>
        <dbReference type="PROSITE-ProRule" id="PRU00339"/>
    </source>
</evidence>
<dbReference type="KEGG" id="trz:GWP43_09875"/>
<keyword evidence="1" id="KW-0677">Repeat</keyword>
<keyword evidence="4" id="KW-0732">Signal</keyword>
<gene>
    <name evidence="5" type="ORF">GWP43_09875</name>
</gene>
<dbReference type="PROSITE" id="PS50005">
    <property type="entry name" value="TPR"/>
    <property type="match status" value="2"/>
</dbReference>
<evidence type="ECO:0000313" key="5">
    <source>
        <dbReference type="EMBL" id="QHX43693.1"/>
    </source>
</evidence>
<feature type="chain" id="PRO_5026795988" evidence="4">
    <location>
        <begin position="21"/>
        <end position="664"/>
    </location>
</feature>
<dbReference type="AlphaFoldDB" id="A0A6P1Y3K5"/>
<dbReference type="SUPFAM" id="SSF48452">
    <property type="entry name" value="TPR-like"/>
    <property type="match status" value="2"/>
</dbReference>
<dbReference type="InterPro" id="IPR011990">
    <property type="entry name" value="TPR-like_helical_dom_sf"/>
</dbReference>
<dbReference type="Gene3D" id="1.25.40.10">
    <property type="entry name" value="Tetratricopeptide repeat domain"/>
    <property type="match status" value="2"/>
</dbReference>